<dbReference type="EMBL" id="UGCD01000003">
    <property type="protein sequence ID" value="STK05548.1"/>
    <property type="molecule type" value="Genomic_DNA"/>
</dbReference>
<name>A0A376YLN2_ECOLX</name>
<evidence type="ECO:0000313" key="4">
    <source>
        <dbReference type="Proteomes" id="UP000254159"/>
    </source>
</evidence>
<keyword evidence="1" id="KW-1015">Disulfide bond</keyword>
<dbReference type="AlphaFoldDB" id="A0A376YLN2"/>
<comment type="caution">
    <text evidence="2">Lacks conserved residue(s) required for the propagation of feature annotation.</text>
</comment>
<gene>
    <name evidence="3" type="primary">cmi</name>
    <name evidence="3" type="ORF">NCTC10865_06306</name>
</gene>
<reference evidence="3 4" key="1">
    <citation type="submission" date="2018-06" db="EMBL/GenBank/DDBJ databases">
        <authorList>
            <consortium name="Pathogen Informatics"/>
            <person name="Doyle S."/>
        </authorList>
    </citation>
    <scope>NUCLEOTIDE SEQUENCE [LARGE SCALE GENOMIC DNA]</scope>
    <source>
        <strain evidence="3 4">NCTC10865</strain>
    </source>
</reference>
<dbReference type="InterPro" id="IPR025603">
    <property type="entry name" value="YebF/ColM_immunity"/>
</dbReference>
<dbReference type="Gene3D" id="3.10.450.300">
    <property type="entry name" value="YebF/Colicin-M immunity protein"/>
    <property type="match status" value="1"/>
</dbReference>
<dbReference type="InterPro" id="IPR038703">
    <property type="entry name" value="YebF/Cmi_sf"/>
</dbReference>
<organism evidence="3 4">
    <name type="scientific">Escherichia coli</name>
    <dbReference type="NCBI Taxonomy" id="562"/>
    <lineage>
        <taxon>Bacteria</taxon>
        <taxon>Pseudomonadati</taxon>
        <taxon>Pseudomonadota</taxon>
        <taxon>Gammaproteobacteria</taxon>
        <taxon>Enterobacterales</taxon>
        <taxon>Enterobacteriaceae</taxon>
        <taxon>Escherichia</taxon>
    </lineage>
</organism>
<evidence type="ECO:0000256" key="1">
    <source>
        <dbReference type="ARBA" id="ARBA00023157"/>
    </source>
</evidence>
<evidence type="ECO:0000256" key="2">
    <source>
        <dbReference type="PROSITE-ProRule" id="PRU01323"/>
    </source>
</evidence>
<proteinExistence type="predicted"/>
<accession>A0A376YLN2</accession>
<protein>
    <submittedName>
        <fullName evidence="3">Cmi</fullName>
    </submittedName>
</protein>
<dbReference type="PROSITE" id="PS51979">
    <property type="entry name" value="YEBF_CMI"/>
    <property type="match status" value="1"/>
</dbReference>
<evidence type="ECO:0000313" key="3">
    <source>
        <dbReference type="EMBL" id="STK05548.1"/>
    </source>
</evidence>
<sequence>MKVISMKFIFILTIIALAAVFFWSEDKGPACYQVSDEQARTFVKNDYLQRMKRWDNDVQLLGTEIPKITWEKIERSLTDVEDEKTLLVHLKLKARRVRECIMACTIVRRDMLNMRMTNTLL</sequence>
<dbReference type="Proteomes" id="UP000254159">
    <property type="component" value="Unassembled WGS sequence"/>
</dbReference>